<comment type="similarity">
    <text evidence="1">Belongs to the LOR family.</text>
</comment>
<comment type="caution">
    <text evidence="2">The sequence shown here is derived from an EMBL/GenBank/DDBJ whole genome shotgun (WGS) entry which is preliminary data.</text>
</comment>
<accession>A0A9Q0KD61</accession>
<dbReference type="InterPro" id="IPR025659">
    <property type="entry name" value="Tubby-like_C"/>
</dbReference>
<dbReference type="Proteomes" id="UP001141806">
    <property type="component" value="Unassembled WGS sequence"/>
</dbReference>
<evidence type="ECO:0000313" key="3">
    <source>
        <dbReference type="Proteomes" id="UP001141806"/>
    </source>
</evidence>
<dbReference type="PANTHER" id="PTHR31087:SF161">
    <property type="entry name" value="TUBBY C 2 FAMILY PROTEIN"/>
    <property type="match status" value="1"/>
</dbReference>
<sequence>MTVWRQSLLFNGNGYTVYNDFDGTLLFRVDNYACNRKQGMFLMDSSGHVLFTICRRSSRHRKVLLQKLSILERWEAFKGDKEVEPYGLPPKPFMIATKAFSNPSCSITVATGDKYLIKWSCREGWSKILPAAAAATLPIAQISRKFGTAPESSSLGKDVFTLTMQPMVDQAMVMAMVMISDAMR</sequence>
<dbReference type="AlphaFoldDB" id="A0A9Q0KD61"/>
<evidence type="ECO:0000256" key="1">
    <source>
        <dbReference type="ARBA" id="ARBA00005437"/>
    </source>
</evidence>
<evidence type="ECO:0008006" key="4">
    <source>
        <dbReference type="Google" id="ProtNLM"/>
    </source>
</evidence>
<protein>
    <recommendedName>
        <fullName evidence="4">Protein LURP-one-related 8-like</fullName>
    </recommendedName>
</protein>
<organism evidence="2 3">
    <name type="scientific">Protea cynaroides</name>
    <dbReference type="NCBI Taxonomy" id="273540"/>
    <lineage>
        <taxon>Eukaryota</taxon>
        <taxon>Viridiplantae</taxon>
        <taxon>Streptophyta</taxon>
        <taxon>Embryophyta</taxon>
        <taxon>Tracheophyta</taxon>
        <taxon>Spermatophyta</taxon>
        <taxon>Magnoliopsida</taxon>
        <taxon>Proteales</taxon>
        <taxon>Proteaceae</taxon>
        <taxon>Protea</taxon>
    </lineage>
</organism>
<proteinExistence type="inferred from homology"/>
<dbReference type="PANTHER" id="PTHR31087">
    <property type="match status" value="1"/>
</dbReference>
<dbReference type="EMBL" id="JAMYWD010000006">
    <property type="protein sequence ID" value="KAJ4968181.1"/>
    <property type="molecule type" value="Genomic_DNA"/>
</dbReference>
<gene>
    <name evidence="2" type="ORF">NE237_014882</name>
</gene>
<dbReference type="SUPFAM" id="SSF54518">
    <property type="entry name" value="Tubby C-terminal domain-like"/>
    <property type="match status" value="1"/>
</dbReference>
<name>A0A9Q0KD61_9MAGN</name>
<dbReference type="OrthoDB" id="652749at2759"/>
<dbReference type="Gene3D" id="2.40.160.200">
    <property type="entry name" value="LURP1-related"/>
    <property type="match status" value="1"/>
</dbReference>
<reference evidence="2" key="1">
    <citation type="journal article" date="2023" name="Plant J.">
        <title>The genome of the king protea, Protea cynaroides.</title>
        <authorList>
            <person name="Chang J."/>
            <person name="Duong T.A."/>
            <person name="Schoeman C."/>
            <person name="Ma X."/>
            <person name="Roodt D."/>
            <person name="Barker N."/>
            <person name="Li Z."/>
            <person name="Van de Peer Y."/>
            <person name="Mizrachi E."/>
        </authorList>
    </citation>
    <scope>NUCLEOTIDE SEQUENCE</scope>
    <source>
        <tissue evidence="2">Young leaves</tissue>
    </source>
</reference>
<dbReference type="InterPro" id="IPR038595">
    <property type="entry name" value="LOR_sf"/>
</dbReference>
<dbReference type="InterPro" id="IPR007612">
    <property type="entry name" value="LOR"/>
</dbReference>
<dbReference type="Pfam" id="PF04525">
    <property type="entry name" value="LOR"/>
    <property type="match status" value="1"/>
</dbReference>
<keyword evidence="3" id="KW-1185">Reference proteome</keyword>
<evidence type="ECO:0000313" key="2">
    <source>
        <dbReference type="EMBL" id="KAJ4968181.1"/>
    </source>
</evidence>